<sequence length="274" mass="30548">MAAVRIRPGLLDVSQLPPRTGTNQRYQRPRRDSLDSLYSGAIEGCSRDHHPECYPELWQNVNKPTSNGHYQDRRVSSPARRRSPPPPPTTQTNSHSSSSKANEFPGGYKTWLRRSFSRKIPHKAGAEEGAAPKKPSRKGKESPLTMEDRMFFMGIRPRPGEEETEKEESHPTSRPPPVRTASYSAAAKGPVIGGFVTYPQISGFHNPARASGSPLVVANPDPGSRAERVRDEAVRDQRVSRTNHRRRSSRSESKARGSGGAQIWGRGREDHRFI</sequence>
<feature type="region of interest" description="Disordered" evidence="1">
    <location>
        <begin position="1"/>
        <end position="37"/>
    </location>
</feature>
<feature type="compositionally biased region" description="Low complexity" evidence="1">
    <location>
        <begin position="90"/>
        <end position="99"/>
    </location>
</feature>
<organism evidence="2 3">
    <name type="scientific">Cytospora schulzeri</name>
    <dbReference type="NCBI Taxonomy" id="448051"/>
    <lineage>
        <taxon>Eukaryota</taxon>
        <taxon>Fungi</taxon>
        <taxon>Dikarya</taxon>
        <taxon>Ascomycota</taxon>
        <taxon>Pezizomycotina</taxon>
        <taxon>Sordariomycetes</taxon>
        <taxon>Sordariomycetidae</taxon>
        <taxon>Diaporthales</taxon>
        <taxon>Cytosporaceae</taxon>
        <taxon>Cytospora</taxon>
    </lineage>
</organism>
<protein>
    <submittedName>
        <fullName evidence="2">Uncharacterized protein</fullName>
    </submittedName>
</protein>
<dbReference type="AlphaFoldDB" id="A0A423X5Y7"/>
<evidence type="ECO:0000313" key="3">
    <source>
        <dbReference type="Proteomes" id="UP000283895"/>
    </source>
</evidence>
<dbReference type="EMBL" id="LKEA01000002">
    <property type="protein sequence ID" value="ROW11359.1"/>
    <property type="molecule type" value="Genomic_DNA"/>
</dbReference>
<gene>
    <name evidence="2" type="ORF">VMCG_01207</name>
</gene>
<proteinExistence type="predicted"/>
<evidence type="ECO:0000313" key="2">
    <source>
        <dbReference type="EMBL" id="ROW11359.1"/>
    </source>
</evidence>
<dbReference type="OrthoDB" id="5242585at2759"/>
<comment type="caution">
    <text evidence="2">The sequence shown here is derived from an EMBL/GenBank/DDBJ whole genome shotgun (WGS) entry which is preliminary data.</text>
</comment>
<feature type="compositionally biased region" description="Polar residues" evidence="1">
    <location>
        <begin position="59"/>
        <end position="69"/>
    </location>
</feature>
<name>A0A423X5Y7_9PEZI</name>
<keyword evidence="3" id="KW-1185">Reference proteome</keyword>
<reference evidence="2 3" key="1">
    <citation type="submission" date="2015-09" db="EMBL/GenBank/DDBJ databases">
        <title>Host preference determinants of Valsa canker pathogens revealed by comparative genomics.</title>
        <authorList>
            <person name="Yin Z."/>
            <person name="Huang L."/>
        </authorList>
    </citation>
    <scope>NUCLEOTIDE SEQUENCE [LARGE SCALE GENOMIC DNA]</scope>
    <source>
        <strain evidence="2 3">03-1</strain>
    </source>
</reference>
<feature type="compositionally biased region" description="Basic and acidic residues" evidence="1">
    <location>
        <begin position="138"/>
        <end position="150"/>
    </location>
</feature>
<feature type="region of interest" description="Disordered" evidence="1">
    <location>
        <begin position="123"/>
        <end position="185"/>
    </location>
</feature>
<dbReference type="Proteomes" id="UP000283895">
    <property type="component" value="Unassembled WGS sequence"/>
</dbReference>
<feature type="region of interest" description="Disordered" evidence="1">
    <location>
        <begin position="58"/>
        <end position="107"/>
    </location>
</feature>
<accession>A0A423X5Y7</accession>
<feature type="compositionally biased region" description="Basic and acidic residues" evidence="1">
    <location>
        <begin position="224"/>
        <end position="239"/>
    </location>
</feature>
<feature type="region of interest" description="Disordered" evidence="1">
    <location>
        <begin position="200"/>
        <end position="274"/>
    </location>
</feature>
<evidence type="ECO:0000256" key="1">
    <source>
        <dbReference type="SAM" id="MobiDB-lite"/>
    </source>
</evidence>